<evidence type="ECO:0008006" key="4">
    <source>
        <dbReference type="Google" id="ProtNLM"/>
    </source>
</evidence>
<name>A0A0L0FB72_9EUKA</name>
<feature type="region of interest" description="Disordered" evidence="1">
    <location>
        <begin position="63"/>
        <end position="83"/>
    </location>
</feature>
<dbReference type="Proteomes" id="UP000054560">
    <property type="component" value="Unassembled WGS sequence"/>
</dbReference>
<dbReference type="InterPro" id="IPR036397">
    <property type="entry name" value="RNaseH_sf"/>
</dbReference>
<dbReference type="GeneID" id="25913980"/>
<reference evidence="2 3" key="1">
    <citation type="submission" date="2011-02" db="EMBL/GenBank/DDBJ databases">
        <title>The Genome Sequence of Sphaeroforma arctica JP610.</title>
        <authorList>
            <consortium name="The Broad Institute Genome Sequencing Platform"/>
            <person name="Russ C."/>
            <person name="Cuomo C."/>
            <person name="Young S.K."/>
            <person name="Zeng Q."/>
            <person name="Gargeya S."/>
            <person name="Alvarado L."/>
            <person name="Berlin A."/>
            <person name="Chapman S.B."/>
            <person name="Chen Z."/>
            <person name="Freedman E."/>
            <person name="Gellesch M."/>
            <person name="Goldberg J."/>
            <person name="Griggs A."/>
            <person name="Gujja S."/>
            <person name="Heilman E."/>
            <person name="Heiman D."/>
            <person name="Howarth C."/>
            <person name="Mehta T."/>
            <person name="Neiman D."/>
            <person name="Pearson M."/>
            <person name="Roberts A."/>
            <person name="Saif S."/>
            <person name="Shea T."/>
            <person name="Shenoy N."/>
            <person name="Sisk P."/>
            <person name="Stolte C."/>
            <person name="Sykes S."/>
            <person name="White J."/>
            <person name="Yandava C."/>
            <person name="Burger G."/>
            <person name="Gray M.W."/>
            <person name="Holland P.W.H."/>
            <person name="King N."/>
            <person name="Lang F.B.F."/>
            <person name="Roger A.J."/>
            <person name="Ruiz-Trillo I."/>
            <person name="Haas B."/>
            <person name="Nusbaum C."/>
            <person name="Birren B."/>
        </authorList>
    </citation>
    <scope>NUCLEOTIDE SEQUENCE [LARGE SCALE GENOMIC DNA]</scope>
    <source>
        <strain evidence="2 3">JP610</strain>
    </source>
</reference>
<dbReference type="SUPFAM" id="SSF53098">
    <property type="entry name" value="Ribonuclease H-like"/>
    <property type="match status" value="1"/>
</dbReference>
<dbReference type="Gene3D" id="3.30.420.10">
    <property type="entry name" value="Ribonuclease H-like superfamily/Ribonuclease H"/>
    <property type="match status" value="1"/>
</dbReference>
<protein>
    <recommendedName>
        <fullName evidence="4">3'-5' exonuclease domain-containing protein</fullName>
    </recommendedName>
</protein>
<dbReference type="OrthoDB" id="26838at2759"/>
<proteinExistence type="predicted"/>
<evidence type="ECO:0000256" key="1">
    <source>
        <dbReference type="SAM" id="MobiDB-lite"/>
    </source>
</evidence>
<evidence type="ECO:0000313" key="3">
    <source>
        <dbReference type="Proteomes" id="UP000054560"/>
    </source>
</evidence>
<keyword evidence="3" id="KW-1185">Reference proteome</keyword>
<dbReference type="PANTHER" id="PTHR43040:SF1">
    <property type="entry name" value="RIBONUCLEASE D"/>
    <property type="match status" value="1"/>
</dbReference>
<organism evidence="2 3">
    <name type="scientific">Sphaeroforma arctica JP610</name>
    <dbReference type="NCBI Taxonomy" id="667725"/>
    <lineage>
        <taxon>Eukaryota</taxon>
        <taxon>Ichthyosporea</taxon>
        <taxon>Ichthyophonida</taxon>
        <taxon>Sphaeroforma</taxon>
    </lineage>
</organism>
<accession>A0A0L0FB72</accession>
<dbReference type="InterPro" id="IPR012337">
    <property type="entry name" value="RNaseH-like_sf"/>
</dbReference>
<feature type="region of interest" description="Disordered" evidence="1">
    <location>
        <begin position="627"/>
        <end position="647"/>
    </location>
</feature>
<evidence type="ECO:0000313" key="2">
    <source>
        <dbReference type="EMBL" id="KNC73967.1"/>
    </source>
</evidence>
<dbReference type="AlphaFoldDB" id="A0A0L0FB72"/>
<dbReference type="PANTHER" id="PTHR43040">
    <property type="entry name" value="RIBONUCLEASE D"/>
    <property type="match status" value="1"/>
</dbReference>
<dbReference type="RefSeq" id="XP_014147869.1">
    <property type="nucleotide sequence ID" value="XM_014292394.1"/>
</dbReference>
<gene>
    <name evidence="2" type="ORF">SARC_13476</name>
</gene>
<dbReference type="GO" id="GO:0003676">
    <property type="term" value="F:nucleic acid binding"/>
    <property type="evidence" value="ECO:0007669"/>
    <property type="project" value="InterPro"/>
</dbReference>
<dbReference type="EMBL" id="KQ244932">
    <property type="protein sequence ID" value="KNC73967.1"/>
    <property type="molecule type" value="Genomic_DNA"/>
</dbReference>
<sequence length="647" mass="71750">MSRFSALQLENVQPDQPLKYTQNNAKQCSQPVEVQATTMLNKGTQTIARTLESNTDVSKICSQSRQTDGNHPIAALNSGFDTPERDNTKLDTHASDTTEVVGGEGVTGSLTDRMLGTVQAFCTVHGLKQNDYEGKAYHIPVFTPHVRIVDVDSAHALTLAVTEIDKALDCGDVRARVMSVDCEGVELGRRRESKKGLKGVLTHVQLCVSGVRRPTHMHPFSEPNPLNDNTRYAANTSHNTDTLRQINASNDRTACVANSSEHSALDTVYIFYVHVYPECVPALDSWLSDVSVLKVFWDLRLDTDALYHQAGIQVKYAMDLQLMDVLYCRKYRTMNVRTRRSMDKAVVFYHVREALAQGVWERFHGNGARLSEKEQSATDSRSRFEILDSKVKAENTADSDEARSLRRIESATDCEPSAMISDTSRADLMSSDLATKGLSHTDTHGGGEHVSCDMTADTVSDTRENKADGKTLDVNQPISMKVQQIREDITSTMSRLAIQEGQAGPHSDLIVTTSGGTGVDYASVANTRKDVRSDSVGEGDTGNQKTLRDLNSVDLDPDSYLDRSVENWWLCFGTHPLPASARRYAAFDIVAIHGLWTVLIQKVTLKDVEKCARRSAYDLQYWRSLRGSRTGGRSTREDSKLPGLHQW</sequence>